<evidence type="ECO:0000256" key="3">
    <source>
        <dbReference type="ARBA" id="ARBA00022692"/>
    </source>
</evidence>
<keyword evidence="2" id="KW-0336">GPI-anchor</keyword>
<keyword evidence="8" id="KW-0449">Lipoprotein</keyword>
<feature type="chain" id="PRO_5044561762" evidence="9">
    <location>
        <begin position="20"/>
        <end position="150"/>
    </location>
</feature>
<protein>
    <submittedName>
        <fullName evidence="10">Uncharacterized protein</fullName>
    </submittedName>
</protein>
<evidence type="ECO:0000256" key="9">
    <source>
        <dbReference type="SAM" id="SignalP"/>
    </source>
</evidence>
<evidence type="ECO:0000256" key="7">
    <source>
        <dbReference type="ARBA" id="ARBA00023180"/>
    </source>
</evidence>
<sequence>MRYSLLILVVLLSVELNRAEIADILASGIFGSKKADLISCYSCYNISDVGCNDVYPNSTDLIQTCEEGTKGCLKRLYFDGKDTVLSRMCYKGPTKLINDYKCTGLQYNYAIQKCYICSGNLCNGSNSMFANRNFVYGIFLVFCTLLCQFL</sequence>
<keyword evidence="6" id="KW-0472">Membrane</keyword>
<dbReference type="InterPro" id="IPR050975">
    <property type="entry name" value="Sleep_regulator"/>
</dbReference>
<evidence type="ECO:0000313" key="10">
    <source>
        <dbReference type="EnsemblMetazoa" id="MDOA015836-PA"/>
    </source>
</evidence>
<evidence type="ECO:0000256" key="4">
    <source>
        <dbReference type="ARBA" id="ARBA00022729"/>
    </source>
</evidence>
<feature type="signal peptide" evidence="9">
    <location>
        <begin position="1"/>
        <end position="19"/>
    </location>
</feature>
<proteinExistence type="predicted"/>
<reference evidence="10" key="1">
    <citation type="submission" date="2020-05" db="UniProtKB">
        <authorList>
            <consortium name="EnsemblMetazoa"/>
        </authorList>
    </citation>
    <scope>IDENTIFICATION</scope>
    <source>
        <strain evidence="10">Aabys</strain>
    </source>
</reference>
<keyword evidence="7" id="KW-0325">Glycoprotein</keyword>
<name>A0A1I8NIT1_MUSDO</name>
<keyword evidence="3" id="KW-0812">Transmembrane</keyword>
<dbReference type="GO" id="GO:0032222">
    <property type="term" value="P:regulation of synaptic transmission, cholinergic"/>
    <property type="evidence" value="ECO:0007669"/>
    <property type="project" value="InterPro"/>
</dbReference>
<accession>A0A1I8NIT1</accession>
<dbReference type="GO" id="GO:0098552">
    <property type="term" value="C:side of membrane"/>
    <property type="evidence" value="ECO:0007669"/>
    <property type="project" value="UniProtKB-KW"/>
</dbReference>
<gene>
    <name evidence="10" type="primary">105261462</name>
</gene>
<dbReference type="GO" id="GO:0030431">
    <property type="term" value="P:sleep"/>
    <property type="evidence" value="ECO:0007669"/>
    <property type="project" value="InterPro"/>
</dbReference>
<evidence type="ECO:0000256" key="6">
    <source>
        <dbReference type="ARBA" id="ARBA00023136"/>
    </source>
</evidence>
<dbReference type="InterPro" id="IPR045860">
    <property type="entry name" value="Snake_toxin-like_sf"/>
</dbReference>
<evidence type="ECO:0000256" key="8">
    <source>
        <dbReference type="ARBA" id="ARBA00023288"/>
    </source>
</evidence>
<evidence type="ECO:0000256" key="1">
    <source>
        <dbReference type="ARBA" id="ARBA00004589"/>
    </source>
</evidence>
<dbReference type="PANTHER" id="PTHR33562">
    <property type="entry name" value="ATILLA, ISOFORM B-RELATED-RELATED"/>
    <property type="match status" value="1"/>
</dbReference>
<evidence type="ECO:0000256" key="2">
    <source>
        <dbReference type="ARBA" id="ARBA00022622"/>
    </source>
</evidence>
<comment type="subcellular location">
    <subcellularLocation>
        <location evidence="1">Membrane</location>
        <topology evidence="1">Lipid-anchor</topology>
        <topology evidence="1">GPI-anchor</topology>
    </subcellularLocation>
</comment>
<dbReference type="VEuPathDB" id="VectorBase:MDOMA2_016913"/>
<dbReference type="VEuPathDB" id="VectorBase:MDOA015836"/>
<dbReference type="Pfam" id="PF17064">
    <property type="entry name" value="QVR"/>
    <property type="match status" value="1"/>
</dbReference>
<organism evidence="10">
    <name type="scientific">Musca domestica</name>
    <name type="common">House fly</name>
    <dbReference type="NCBI Taxonomy" id="7370"/>
    <lineage>
        <taxon>Eukaryota</taxon>
        <taxon>Metazoa</taxon>
        <taxon>Ecdysozoa</taxon>
        <taxon>Arthropoda</taxon>
        <taxon>Hexapoda</taxon>
        <taxon>Insecta</taxon>
        <taxon>Pterygota</taxon>
        <taxon>Neoptera</taxon>
        <taxon>Endopterygota</taxon>
        <taxon>Diptera</taxon>
        <taxon>Brachycera</taxon>
        <taxon>Muscomorpha</taxon>
        <taxon>Muscoidea</taxon>
        <taxon>Muscidae</taxon>
        <taxon>Musca</taxon>
    </lineage>
</organism>
<keyword evidence="4 9" id="KW-0732">Signal</keyword>
<dbReference type="SUPFAM" id="SSF57302">
    <property type="entry name" value="Snake toxin-like"/>
    <property type="match status" value="1"/>
</dbReference>
<dbReference type="AlphaFoldDB" id="A0A1I8NIT1"/>
<dbReference type="EnsemblMetazoa" id="MDOA015836-RA">
    <property type="protein sequence ID" value="MDOA015836-PA"/>
    <property type="gene ID" value="MDOA015836"/>
</dbReference>
<dbReference type="KEGG" id="mde:105261462"/>
<evidence type="ECO:0000256" key="5">
    <source>
        <dbReference type="ARBA" id="ARBA00022989"/>
    </source>
</evidence>
<keyword evidence="5" id="KW-1133">Transmembrane helix</keyword>
<dbReference type="RefSeq" id="XP_011290170.2">
    <property type="nucleotide sequence ID" value="XM_011291868.3"/>
</dbReference>
<dbReference type="InterPro" id="IPR031424">
    <property type="entry name" value="QVR-like"/>
</dbReference>